<accession>A0AAD7BAF1</accession>
<gene>
    <name evidence="2" type="ORF">FB45DRAFT_1035794</name>
</gene>
<name>A0AAD7BAF1_9AGAR</name>
<comment type="caution">
    <text evidence="2">The sequence shown here is derived from an EMBL/GenBank/DDBJ whole genome shotgun (WGS) entry which is preliminary data.</text>
</comment>
<keyword evidence="1" id="KW-0732">Signal</keyword>
<feature type="chain" id="PRO_5042067559" description="Ricin B lectin domain-containing protein" evidence="1">
    <location>
        <begin position="22"/>
        <end position="191"/>
    </location>
</feature>
<dbReference type="SUPFAM" id="SSF50370">
    <property type="entry name" value="Ricin B-like lectins"/>
    <property type="match status" value="1"/>
</dbReference>
<proteinExistence type="predicted"/>
<dbReference type="InterPro" id="IPR035992">
    <property type="entry name" value="Ricin_B-like_lectins"/>
</dbReference>
<evidence type="ECO:0000313" key="3">
    <source>
        <dbReference type="Proteomes" id="UP001221142"/>
    </source>
</evidence>
<keyword evidence="3" id="KW-1185">Reference proteome</keyword>
<sequence length="191" mass="19935">MFASPSTVLLGFFSTVVLASALSNRQISSGCTPSFQGIPVNIMVGDGGNGLAPSNDSTGSYILNDGCIHSNPLFLLENTGHSPSSFIIKDQNNHDLVVYAASGTSPAIQLNAIDNSGQDERQDWIINCSTCAEASNPVPTVGGTFGQWCQIANSLTGLCVQPEGSAGTFPVLTACDVTNSNQKFDFVRGLN</sequence>
<reference evidence="2" key="1">
    <citation type="submission" date="2023-03" db="EMBL/GenBank/DDBJ databases">
        <title>Massive genome expansion in bonnet fungi (Mycena s.s.) driven by repeated elements and novel gene families across ecological guilds.</title>
        <authorList>
            <consortium name="Lawrence Berkeley National Laboratory"/>
            <person name="Harder C.B."/>
            <person name="Miyauchi S."/>
            <person name="Viragh M."/>
            <person name="Kuo A."/>
            <person name="Thoen E."/>
            <person name="Andreopoulos B."/>
            <person name="Lu D."/>
            <person name="Skrede I."/>
            <person name="Drula E."/>
            <person name="Henrissat B."/>
            <person name="Morin E."/>
            <person name="Kohler A."/>
            <person name="Barry K."/>
            <person name="LaButti K."/>
            <person name="Morin E."/>
            <person name="Salamov A."/>
            <person name="Lipzen A."/>
            <person name="Mereny Z."/>
            <person name="Hegedus B."/>
            <person name="Baldrian P."/>
            <person name="Stursova M."/>
            <person name="Weitz H."/>
            <person name="Taylor A."/>
            <person name="Grigoriev I.V."/>
            <person name="Nagy L.G."/>
            <person name="Martin F."/>
            <person name="Kauserud H."/>
        </authorList>
    </citation>
    <scope>NUCLEOTIDE SEQUENCE</scope>
    <source>
        <strain evidence="2">9284</strain>
    </source>
</reference>
<dbReference type="EMBL" id="JARKIF010000025">
    <property type="protein sequence ID" value="KAJ7614999.1"/>
    <property type="molecule type" value="Genomic_DNA"/>
</dbReference>
<evidence type="ECO:0000313" key="2">
    <source>
        <dbReference type="EMBL" id="KAJ7614999.1"/>
    </source>
</evidence>
<organism evidence="2 3">
    <name type="scientific">Roridomyces roridus</name>
    <dbReference type="NCBI Taxonomy" id="1738132"/>
    <lineage>
        <taxon>Eukaryota</taxon>
        <taxon>Fungi</taxon>
        <taxon>Dikarya</taxon>
        <taxon>Basidiomycota</taxon>
        <taxon>Agaricomycotina</taxon>
        <taxon>Agaricomycetes</taxon>
        <taxon>Agaricomycetidae</taxon>
        <taxon>Agaricales</taxon>
        <taxon>Marasmiineae</taxon>
        <taxon>Mycenaceae</taxon>
        <taxon>Roridomyces</taxon>
    </lineage>
</organism>
<dbReference type="AlphaFoldDB" id="A0AAD7BAF1"/>
<evidence type="ECO:0008006" key="4">
    <source>
        <dbReference type="Google" id="ProtNLM"/>
    </source>
</evidence>
<feature type="signal peptide" evidence="1">
    <location>
        <begin position="1"/>
        <end position="21"/>
    </location>
</feature>
<dbReference type="Proteomes" id="UP001221142">
    <property type="component" value="Unassembled WGS sequence"/>
</dbReference>
<evidence type="ECO:0000256" key="1">
    <source>
        <dbReference type="SAM" id="SignalP"/>
    </source>
</evidence>
<protein>
    <recommendedName>
        <fullName evidence="4">Ricin B lectin domain-containing protein</fullName>
    </recommendedName>
</protein>